<keyword evidence="2" id="KW-0378">Hydrolase</keyword>
<proteinExistence type="predicted"/>
<evidence type="ECO:0000313" key="3">
    <source>
        <dbReference type="Proteomes" id="UP000078543"/>
    </source>
</evidence>
<dbReference type="Gene3D" id="3.40.50.1820">
    <property type="entry name" value="alpha/beta hydrolase"/>
    <property type="match status" value="1"/>
</dbReference>
<dbReference type="STRING" id="1437059.A6A05_17645"/>
<dbReference type="InterPro" id="IPR000073">
    <property type="entry name" value="AB_hydrolase_1"/>
</dbReference>
<organism evidence="2 3">
    <name type="scientific">Magnetospirillum moscoviense</name>
    <dbReference type="NCBI Taxonomy" id="1437059"/>
    <lineage>
        <taxon>Bacteria</taxon>
        <taxon>Pseudomonadati</taxon>
        <taxon>Pseudomonadota</taxon>
        <taxon>Alphaproteobacteria</taxon>
        <taxon>Rhodospirillales</taxon>
        <taxon>Rhodospirillaceae</taxon>
        <taxon>Magnetospirillum</taxon>
    </lineage>
</organism>
<name>A0A178M8A8_9PROT</name>
<dbReference type="Proteomes" id="UP000078543">
    <property type="component" value="Unassembled WGS sequence"/>
</dbReference>
<evidence type="ECO:0000313" key="2">
    <source>
        <dbReference type="EMBL" id="OAN44265.1"/>
    </source>
</evidence>
<evidence type="ECO:0000259" key="1">
    <source>
        <dbReference type="Pfam" id="PF12697"/>
    </source>
</evidence>
<dbReference type="AlphaFoldDB" id="A0A178M8A8"/>
<comment type="caution">
    <text evidence="2">The sequence shown here is derived from an EMBL/GenBank/DDBJ whole genome shotgun (WGS) entry which is preliminary data.</text>
</comment>
<protein>
    <submittedName>
        <fullName evidence="2">Hydrolase</fullName>
    </submittedName>
</protein>
<gene>
    <name evidence="2" type="ORF">A6A05_17645</name>
</gene>
<dbReference type="EMBL" id="LWQU01000200">
    <property type="protein sequence ID" value="OAN44265.1"/>
    <property type="molecule type" value="Genomic_DNA"/>
</dbReference>
<dbReference type="RefSeq" id="WP_068504651.1">
    <property type="nucleotide sequence ID" value="NZ_LWQU01000200.1"/>
</dbReference>
<accession>A0A178M8A8</accession>
<feature type="domain" description="AB hydrolase-1" evidence="1">
    <location>
        <begin position="4"/>
        <end position="200"/>
    </location>
</feature>
<dbReference type="Pfam" id="PF12697">
    <property type="entry name" value="Abhydrolase_6"/>
    <property type="match status" value="1"/>
</dbReference>
<dbReference type="GO" id="GO:0016787">
    <property type="term" value="F:hydrolase activity"/>
    <property type="evidence" value="ECO:0007669"/>
    <property type="project" value="UniProtKB-KW"/>
</dbReference>
<keyword evidence="3" id="KW-1185">Reference proteome</keyword>
<dbReference type="InterPro" id="IPR029058">
    <property type="entry name" value="AB_hydrolase_fold"/>
</dbReference>
<sequence length="210" mass="22990">MRPVVFVHGWGFDASFWQPVAERLPDFAKSFVDLGFYGAPLRPRIDHPLVIGHSMGFAWALANLERPWAGAVSINGFARFTRAPDFIAGQPPRLIERMHARFESEPDKVTAEFLSRCGIEATDLSSIRPPALGPALAWLGSCDERARLASLDCPLLALAGARDPIVPDAMSRDSFPPESLTLVEEAGHLLPLTHPEWVASRIRLFAAGLG</sequence>
<reference evidence="2 3" key="1">
    <citation type="submission" date="2016-04" db="EMBL/GenBank/DDBJ databases">
        <title>Draft genome sequence of freshwater magnetotactic bacteria Magnetospirillum marisnigri SP-1 and Magnetospirillum moscoviense BB-1.</title>
        <authorList>
            <person name="Koziaeva V."/>
            <person name="Dziuba M.V."/>
            <person name="Ivanov T.M."/>
            <person name="Kuznetsov B."/>
            <person name="Grouzdev D.S."/>
        </authorList>
    </citation>
    <scope>NUCLEOTIDE SEQUENCE [LARGE SCALE GENOMIC DNA]</scope>
    <source>
        <strain evidence="2 3">BB-1</strain>
    </source>
</reference>
<dbReference type="SUPFAM" id="SSF53474">
    <property type="entry name" value="alpha/beta-Hydrolases"/>
    <property type="match status" value="1"/>
</dbReference>
<dbReference type="OrthoDB" id="7165362at2"/>